<dbReference type="Pfam" id="PF04290">
    <property type="entry name" value="DctQ"/>
    <property type="match status" value="1"/>
</dbReference>
<accession>A0A399F4P3</accession>
<dbReference type="GO" id="GO:0005886">
    <property type="term" value="C:plasma membrane"/>
    <property type="evidence" value="ECO:0007669"/>
    <property type="project" value="UniProtKB-SubCell"/>
</dbReference>
<proteinExistence type="predicted"/>
<evidence type="ECO:0000256" key="6">
    <source>
        <dbReference type="ARBA" id="ARBA00023136"/>
    </source>
</evidence>
<evidence type="ECO:0000313" key="9">
    <source>
        <dbReference type="EMBL" id="RIH91654.1"/>
    </source>
</evidence>
<evidence type="ECO:0000256" key="1">
    <source>
        <dbReference type="ARBA" id="ARBA00004651"/>
    </source>
</evidence>
<evidence type="ECO:0000256" key="5">
    <source>
        <dbReference type="ARBA" id="ARBA00022989"/>
    </source>
</evidence>
<comment type="caution">
    <text evidence="9">The sequence shown here is derived from an EMBL/GenBank/DDBJ whole genome shotgun (WGS) entry which is preliminary data.</text>
</comment>
<keyword evidence="3" id="KW-1003">Cell membrane</keyword>
<feature type="transmembrane region" description="Helical" evidence="7">
    <location>
        <begin position="133"/>
        <end position="152"/>
    </location>
</feature>
<keyword evidence="6 7" id="KW-0472">Membrane</keyword>
<feature type="transmembrane region" description="Helical" evidence="7">
    <location>
        <begin position="12"/>
        <end position="33"/>
    </location>
</feature>
<reference evidence="9 10" key="1">
    <citation type="submission" date="2018-08" db="EMBL/GenBank/DDBJ databases">
        <title>Meiothermus granaticius genome AF-68 sequencing project.</title>
        <authorList>
            <person name="Da Costa M.S."/>
            <person name="Albuquerque L."/>
            <person name="Raposo P."/>
            <person name="Froufe H.J.C."/>
            <person name="Barroso C.S."/>
            <person name="Egas C."/>
        </authorList>
    </citation>
    <scope>NUCLEOTIDE SEQUENCE [LARGE SCALE GENOMIC DNA]</scope>
    <source>
        <strain evidence="9 10">AF-68</strain>
    </source>
</reference>
<keyword evidence="2" id="KW-0813">Transport</keyword>
<evidence type="ECO:0000256" key="2">
    <source>
        <dbReference type="ARBA" id="ARBA00022448"/>
    </source>
</evidence>
<evidence type="ECO:0000313" key="10">
    <source>
        <dbReference type="Proteomes" id="UP000266178"/>
    </source>
</evidence>
<protein>
    <submittedName>
        <fullName evidence="9">Tripartite ATP-independent periplasmic transporter, DctQ component</fullName>
    </submittedName>
</protein>
<feature type="transmembrane region" description="Helical" evidence="7">
    <location>
        <begin position="91"/>
        <end position="113"/>
    </location>
</feature>
<dbReference type="RefSeq" id="WP_119357925.1">
    <property type="nucleotide sequence ID" value="NZ_BJXM01000030.1"/>
</dbReference>
<evidence type="ECO:0000259" key="8">
    <source>
        <dbReference type="Pfam" id="PF04290"/>
    </source>
</evidence>
<keyword evidence="10" id="KW-1185">Reference proteome</keyword>
<sequence>MLIKLQVYLEKLLLALAVAILVAILLLVMADILARNLLGQPIRGVAEFLSQTLYLVVFLGLASAFRQGAFIRSDLIYRYSLGRRWKKGLELAHLTVTLAVFVLLTALTFQSLNASFMAGQRVGLPGYFSFPEWPFRLLTFLGTLLLASLAALRWVAMARRRGTEALP</sequence>
<evidence type="ECO:0000256" key="3">
    <source>
        <dbReference type="ARBA" id="ARBA00022475"/>
    </source>
</evidence>
<evidence type="ECO:0000256" key="4">
    <source>
        <dbReference type="ARBA" id="ARBA00022692"/>
    </source>
</evidence>
<keyword evidence="4 7" id="KW-0812">Transmembrane</keyword>
<dbReference type="InterPro" id="IPR055348">
    <property type="entry name" value="DctQ"/>
</dbReference>
<feature type="transmembrane region" description="Helical" evidence="7">
    <location>
        <begin position="53"/>
        <end position="71"/>
    </location>
</feature>
<dbReference type="Proteomes" id="UP000266178">
    <property type="component" value="Unassembled WGS sequence"/>
</dbReference>
<name>A0A399F4P3_9DEIN</name>
<keyword evidence="5 7" id="KW-1133">Transmembrane helix</keyword>
<gene>
    <name evidence="9" type="ORF">Mgrana_02464</name>
</gene>
<organism evidence="9 10">
    <name type="scientific">Meiothermus granaticius NBRC 107808</name>
    <dbReference type="NCBI Taxonomy" id="1227551"/>
    <lineage>
        <taxon>Bacteria</taxon>
        <taxon>Thermotogati</taxon>
        <taxon>Deinococcota</taxon>
        <taxon>Deinococci</taxon>
        <taxon>Thermales</taxon>
        <taxon>Thermaceae</taxon>
        <taxon>Meiothermus</taxon>
    </lineage>
</organism>
<feature type="domain" description="Tripartite ATP-independent periplasmic transporters DctQ component" evidence="8">
    <location>
        <begin position="24"/>
        <end position="158"/>
    </location>
</feature>
<comment type="subcellular location">
    <subcellularLocation>
        <location evidence="1">Cell membrane</location>
        <topology evidence="1">Multi-pass membrane protein</topology>
    </subcellularLocation>
</comment>
<dbReference type="AlphaFoldDB" id="A0A399F4P3"/>
<evidence type="ECO:0000256" key="7">
    <source>
        <dbReference type="SAM" id="Phobius"/>
    </source>
</evidence>
<dbReference type="EMBL" id="QWLB01000036">
    <property type="protein sequence ID" value="RIH91654.1"/>
    <property type="molecule type" value="Genomic_DNA"/>
</dbReference>